<dbReference type="InterPro" id="IPR010031">
    <property type="entry name" value="FAD_lactone_oxidase-like"/>
</dbReference>
<dbReference type="PANTHER" id="PTHR43762:SF1">
    <property type="entry name" value="D-ARABINONO-1,4-LACTONE OXIDASE"/>
    <property type="match status" value="1"/>
</dbReference>
<reference evidence="3 4" key="1">
    <citation type="submission" date="2019-08" db="EMBL/GenBank/DDBJ databases">
        <title>100 year-old enigma solved: identification of Planctomyces bekefii, the type genus and species of the phylum Planctomycetes.</title>
        <authorList>
            <person name="Svetlana D.N."/>
            <person name="Overmann J."/>
        </authorList>
    </citation>
    <scope>NUCLEOTIDE SEQUENCE [LARGE SCALE GENOMIC DNA]</scope>
    <source>
        <strain evidence="3">Phe10_nw2017</strain>
    </source>
</reference>
<dbReference type="PANTHER" id="PTHR43762">
    <property type="entry name" value="L-GULONOLACTONE OXIDASE"/>
    <property type="match status" value="1"/>
</dbReference>
<dbReference type="InterPro" id="IPR036318">
    <property type="entry name" value="FAD-bd_PCMH-like_sf"/>
</dbReference>
<dbReference type="InterPro" id="IPR006094">
    <property type="entry name" value="Oxid_FAD_bind_N"/>
</dbReference>
<gene>
    <name evidence="3" type="ORF">E3A20_27910</name>
</gene>
<dbReference type="InterPro" id="IPR016169">
    <property type="entry name" value="FAD-bd_PCMH_sub2"/>
</dbReference>
<dbReference type="Pfam" id="PF01565">
    <property type="entry name" value="FAD_binding_4"/>
    <property type="match status" value="1"/>
</dbReference>
<proteinExistence type="predicted"/>
<dbReference type="GO" id="GO:0016899">
    <property type="term" value="F:oxidoreductase activity, acting on the CH-OH group of donors, oxygen as acceptor"/>
    <property type="evidence" value="ECO:0007669"/>
    <property type="project" value="InterPro"/>
</dbReference>
<dbReference type="GO" id="GO:0071949">
    <property type="term" value="F:FAD binding"/>
    <property type="evidence" value="ECO:0007669"/>
    <property type="project" value="InterPro"/>
</dbReference>
<reference evidence="3 4" key="2">
    <citation type="submission" date="2019-08" db="EMBL/GenBank/DDBJ databases">
        <authorList>
            <person name="Henke P."/>
        </authorList>
    </citation>
    <scope>NUCLEOTIDE SEQUENCE [LARGE SCALE GENOMIC DNA]</scope>
    <source>
        <strain evidence="3">Phe10_nw2017</strain>
    </source>
</reference>
<organism evidence="3 4">
    <name type="scientific">Planctomyces bekefii</name>
    <dbReference type="NCBI Taxonomy" id="1653850"/>
    <lineage>
        <taxon>Bacteria</taxon>
        <taxon>Pseudomonadati</taxon>
        <taxon>Planctomycetota</taxon>
        <taxon>Planctomycetia</taxon>
        <taxon>Planctomycetales</taxon>
        <taxon>Planctomycetaceae</taxon>
        <taxon>Planctomyces</taxon>
    </lineage>
</organism>
<evidence type="ECO:0000313" key="4">
    <source>
        <dbReference type="Proteomes" id="UP000321083"/>
    </source>
</evidence>
<feature type="domain" description="FAD-binding PCMH-type" evidence="2">
    <location>
        <begin position="1"/>
        <end position="105"/>
    </location>
</feature>
<keyword evidence="1" id="KW-0472">Membrane</keyword>
<dbReference type="InterPro" id="IPR016166">
    <property type="entry name" value="FAD-bd_PCMH"/>
</dbReference>
<protein>
    <recommendedName>
        <fullName evidence="2">FAD-binding PCMH-type domain-containing protein</fullName>
    </recommendedName>
</protein>
<accession>A0A5C6M501</accession>
<evidence type="ECO:0000256" key="1">
    <source>
        <dbReference type="SAM" id="Phobius"/>
    </source>
</evidence>
<comment type="caution">
    <text evidence="3">The sequence shown here is derived from an EMBL/GenBank/DDBJ whole genome shotgun (WGS) entry which is preliminary data.</text>
</comment>
<dbReference type="Proteomes" id="UP000321083">
    <property type="component" value="Unassembled WGS sequence"/>
</dbReference>
<keyword evidence="1" id="KW-0812">Transmembrane</keyword>
<dbReference type="Gene3D" id="3.30.465.10">
    <property type="match status" value="1"/>
</dbReference>
<feature type="non-terminal residue" evidence="3">
    <location>
        <position position="256"/>
    </location>
</feature>
<keyword evidence="1" id="KW-1133">Transmembrane helix</keyword>
<feature type="transmembrane region" description="Helical" evidence="1">
    <location>
        <begin position="164"/>
        <end position="185"/>
    </location>
</feature>
<dbReference type="PROSITE" id="PS51387">
    <property type="entry name" value="FAD_PCMH"/>
    <property type="match status" value="1"/>
</dbReference>
<dbReference type="EMBL" id="SRHE01000852">
    <property type="protein sequence ID" value="TWW08081.1"/>
    <property type="molecule type" value="Genomic_DNA"/>
</dbReference>
<keyword evidence="4" id="KW-1185">Reference proteome</keyword>
<name>A0A5C6M501_9PLAN</name>
<dbReference type="SUPFAM" id="SSF56176">
    <property type="entry name" value="FAD-binding/transporter-associated domain-like"/>
    <property type="match status" value="1"/>
</dbReference>
<dbReference type="AlphaFoldDB" id="A0A5C6M501"/>
<sequence>MLVSVGGGCRISRLLAYLNDRGLTLPSVGLITEQTVAGAISTATHGSGRHSLSHYVQRVRLVHFDAGGSEVVVRWIDSGEELRAVRCSLGAMGVITEVLFAVVPQYRVQEQLVPAGTLSEVLRMESETPLQQFFLVPHLWRFYVQRRAETAEPGGRLTDQLYRLYWFLMMDIGLHLVVLLTAVYLRSRVLVRLFFSTLMPWTVVTSWRPIDRSDRQLVMEHELFRHVEEELFVRRSDLPSAMALVEDLLRVADDRT</sequence>
<evidence type="ECO:0000313" key="3">
    <source>
        <dbReference type="EMBL" id="TWW08081.1"/>
    </source>
</evidence>
<evidence type="ECO:0000259" key="2">
    <source>
        <dbReference type="PROSITE" id="PS51387"/>
    </source>
</evidence>